<sequence length="34" mass="4062">VNPYEEDMRELTVTFVIKERQIQILSTTHQNKEA</sequence>
<protein>
    <submittedName>
        <fullName evidence="1">Uncharacterized protein</fullName>
    </submittedName>
</protein>
<gene>
    <name evidence="1" type="ORF">EZS27_040019</name>
</gene>
<evidence type="ECO:0000313" key="1">
    <source>
        <dbReference type="EMBL" id="KAA6308301.1"/>
    </source>
</evidence>
<dbReference type="AlphaFoldDB" id="A0A5J4PHQ8"/>
<accession>A0A5J4PHQ8</accession>
<feature type="non-terminal residue" evidence="1">
    <location>
        <position position="1"/>
    </location>
</feature>
<reference evidence="1" key="1">
    <citation type="submission" date="2019-03" db="EMBL/GenBank/DDBJ databases">
        <title>Single cell metagenomics reveals metabolic interactions within the superorganism composed of flagellate Streblomastix strix and complex community of Bacteroidetes bacteria on its surface.</title>
        <authorList>
            <person name="Treitli S.C."/>
            <person name="Kolisko M."/>
            <person name="Husnik F."/>
            <person name="Keeling P."/>
            <person name="Hampl V."/>
        </authorList>
    </citation>
    <scope>NUCLEOTIDE SEQUENCE</scope>
    <source>
        <strain evidence="1">STM</strain>
    </source>
</reference>
<name>A0A5J4PHQ8_9ZZZZ</name>
<dbReference type="EMBL" id="SNRY01008565">
    <property type="protein sequence ID" value="KAA6308301.1"/>
    <property type="molecule type" value="Genomic_DNA"/>
</dbReference>
<comment type="caution">
    <text evidence="1">The sequence shown here is derived from an EMBL/GenBank/DDBJ whole genome shotgun (WGS) entry which is preliminary data.</text>
</comment>
<proteinExistence type="predicted"/>
<organism evidence="1">
    <name type="scientific">termite gut metagenome</name>
    <dbReference type="NCBI Taxonomy" id="433724"/>
    <lineage>
        <taxon>unclassified sequences</taxon>
        <taxon>metagenomes</taxon>
        <taxon>organismal metagenomes</taxon>
    </lineage>
</organism>